<evidence type="ECO:0000313" key="10">
    <source>
        <dbReference type="EMBL" id="BAY98411.1"/>
    </source>
</evidence>
<dbReference type="SMART" id="SM00387">
    <property type="entry name" value="HATPase_c"/>
    <property type="match status" value="1"/>
</dbReference>
<dbReference type="Proteomes" id="UP000218785">
    <property type="component" value="Chromosome"/>
</dbReference>
<protein>
    <recommendedName>
        <fullName evidence="2">histidine kinase</fullName>
        <ecNumber evidence="2">2.7.13.3</ecNumber>
    </recommendedName>
</protein>
<evidence type="ECO:0000313" key="11">
    <source>
        <dbReference type="Proteomes" id="UP000218785"/>
    </source>
</evidence>
<dbReference type="GO" id="GO:0000155">
    <property type="term" value="F:phosphorelay sensor kinase activity"/>
    <property type="evidence" value="ECO:0007669"/>
    <property type="project" value="InterPro"/>
</dbReference>
<dbReference type="InterPro" id="IPR036890">
    <property type="entry name" value="HATPase_C_sf"/>
</dbReference>
<dbReference type="SUPFAM" id="SSF52172">
    <property type="entry name" value="CheY-like"/>
    <property type="match status" value="1"/>
</dbReference>
<evidence type="ECO:0000256" key="6">
    <source>
        <dbReference type="PROSITE-ProRule" id="PRU00169"/>
    </source>
</evidence>
<dbReference type="SUPFAM" id="SSF47384">
    <property type="entry name" value="Homodimeric domain of signal transducing histidine kinase"/>
    <property type="match status" value="1"/>
</dbReference>
<dbReference type="KEGG" id="ttq:NIES37_23610"/>
<evidence type="ECO:0000256" key="2">
    <source>
        <dbReference type="ARBA" id="ARBA00012438"/>
    </source>
</evidence>
<feature type="modified residue" description="4-aspartylphosphate" evidence="6">
    <location>
        <position position="59"/>
    </location>
</feature>
<keyword evidence="4 10" id="KW-0418">Kinase</keyword>
<evidence type="ECO:0000259" key="9">
    <source>
        <dbReference type="PROSITE" id="PS50110"/>
    </source>
</evidence>
<dbReference type="PROSITE" id="PS50110">
    <property type="entry name" value="RESPONSE_REGULATORY"/>
    <property type="match status" value="1"/>
</dbReference>
<dbReference type="InterPro" id="IPR003594">
    <property type="entry name" value="HATPase_dom"/>
</dbReference>
<name>A0A1Z4MYG2_9CYAN</name>
<dbReference type="InterPro" id="IPR005467">
    <property type="entry name" value="His_kinase_dom"/>
</dbReference>
<dbReference type="AlphaFoldDB" id="A0A1Z4MYG2"/>
<dbReference type="InterPro" id="IPR003661">
    <property type="entry name" value="HisK_dim/P_dom"/>
</dbReference>
<feature type="coiled-coil region" evidence="7">
    <location>
        <begin position="128"/>
        <end position="159"/>
    </location>
</feature>
<feature type="domain" description="Histidine kinase" evidence="8">
    <location>
        <begin position="182"/>
        <end position="437"/>
    </location>
</feature>
<dbReference type="RefSeq" id="WP_096575792.1">
    <property type="nucleotide sequence ID" value="NZ_CAWNJS010000001.1"/>
</dbReference>
<dbReference type="CDD" id="cd19920">
    <property type="entry name" value="REC_PA4781-like"/>
    <property type="match status" value="1"/>
</dbReference>
<dbReference type="SUPFAM" id="SSF55874">
    <property type="entry name" value="ATPase domain of HSP90 chaperone/DNA topoisomerase II/histidine kinase"/>
    <property type="match status" value="1"/>
</dbReference>
<evidence type="ECO:0000256" key="5">
    <source>
        <dbReference type="ARBA" id="ARBA00023012"/>
    </source>
</evidence>
<keyword evidence="11" id="KW-1185">Reference proteome</keyword>
<keyword evidence="5" id="KW-0902">Two-component regulatory system</keyword>
<evidence type="ECO:0000256" key="4">
    <source>
        <dbReference type="ARBA" id="ARBA00022777"/>
    </source>
</evidence>
<accession>A0A1Z4MYG2</accession>
<dbReference type="Pfam" id="PF02518">
    <property type="entry name" value="HATPase_c"/>
    <property type="match status" value="1"/>
</dbReference>
<keyword evidence="3 6" id="KW-0597">Phosphoprotein</keyword>
<reference evidence="10 11" key="1">
    <citation type="submission" date="2017-06" db="EMBL/GenBank/DDBJ databases">
        <title>Genome sequencing of cyanobaciteial culture collection at National Institute for Environmental Studies (NIES).</title>
        <authorList>
            <person name="Hirose Y."/>
            <person name="Shimura Y."/>
            <person name="Fujisawa T."/>
            <person name="Nakamura Y."/>
            <person name="Kawachi M."/>
        </authorList>
    </citation>
    <scope>NUCLEOTIDE SEQUENCE [LARGE SCALE GENOMIC DNA]</scope>
    <source>
        <strain evidence="10 11">NIES-37</strain>
    </source>
</reference>
<evidence type="ECO:0000256" key="3">
    <source>
        <dbReference type="ARBA" id="ARBA00022553"/>
    </source>
</evidence>
<dbReference type="CDD" id="cd00082">
    <property type="entry name" value="HisKA"/>
    <property type="match status" value="1"/>
</dbReference>
<feature type="domain" description="Response regulatory" evidence="9">
    <location>
        <begin position="10"/>
        <end position="126"/>
    </location>
</feature>
<dbReference type="Gene3D" id="1.10.287.130">
    <property type="match status" value="1"/>
</dbReference>
<organism evidence="10 11">
    <name type="scientific">Tolypothrix tenuis PCC 7101</name>
    <dbReference type="NCBI Taxonomy" id="231146"/>
    <lineage>
        <taxon>Bacteria</taxon>
        <taxon>Bacillati</taxon>
        <taxon>Cyanobacteriota</taxon>
        <taxon>Cyanophyceae</taxon>
        <taxon>Nostocales</taxon>
        <taxon>Tolypothrichaceae</taxon>
        <taxon>Tolypothrix</taxon>
    </lineage>
</organism>
<evidence type="ECO:0000256" key="1">
    <source>
        <dbReference type="ARBA" id="ARBA00000085"/>
    </source>
</evidence>
<gene>
    <name evidence="10" type="ORF">NIES37_23610</name>
</gene>
<evidence type="ECO:0000259" key="8">
    <source>
        <dbReference type="PROSITE" id="PS50109"/>
    </source>
</evidence>
<dbReference type="Pfam" id="PF00072">
    <property type="entry name" value="Response_reg"/>
    <property type="match status" value="1"/>
</dbReference>
<dbReference type="InterPro" id="IPR004358">
    <property type="entry name" value="Sig_transdc_His_kin-like_C"/>
</dbReference>
<keyword evidence="7" id="KW-0175">Coiled coil</keyword>
<dbReference type="InterPro" id="IPR001789">
    <property type="entry name" value="Sig_transdc_resp-reg_receiver"/>
</dbReference>
<keyword evidence="4 10" id="KW-0808">Transferase</keyword>
<dbReference type="InterPro" id="IPR036097">
    <property type="entry name" value="HisK_dim/P_sf"/>
</dbReference>
<dbReference type="EMBL" id="AP018248">
    <property type="protein sequence ID" value="BAY98411.1"/>
    <property type="molecule type" value="Genomic_DNA"/>
</dbReference>
<dbReference type="PANTHER" id="PTHR43547">
    <property type="entry name" value="TWO-COMPONENT HISTIDINE KINASE"/>
    <property type="match status" value="1"/>
</dbReference>
<comment type="catalytic activity">
    <reaction evidence="1">
        <text>ATP + protein L-histidine = ADP + protein N-phospho-L-histidine.</text>
        <dbReference type="EC" id="2.7.13.3"/>
    </reaction>
</comment>
<proteinExistence type="predicted"/>
<sequence>MKPINVEEATIMIVDDNQTNLKVLCNAISNYGWEILIATDGQSAIEQAEYAQPDLILLDVMMPGIDGFHTCQILKKNPATHDIPIIFLSALSDKFDKVQGLLIGGVDYITKPFQKEEVLARVHVHLKIRFLTKQLELQNQQLEQRIEERTTKLSLALDELKQSQLQLVQNEKLSTLGQLVAGVAHEINNPLTSLTGNLHFIGNYIDDLVNHLQLYRQHYSDPPTDIVKDAKMIDLEQIIKDLPALLSYMNIGVERISDISTSLRTFSRTDTSHKVDFDIHEGIDSTLLILQHRLKASNKRSQILVMKNYGNIPLVKCYPGQVSQVFMNIISNSIDAFDEKNEKLPIPENAGYEIVIETRLNRDENLLIITFTDNASGIASELIEQIFDQFFTTKSIGKGTGLGLSISKQIIEEKHQGKIQCFSVLGEGTKFVIEIPI</sequence>
<dbReference type="Gene3D" id="3.40.50.2300">
    <property type="match status" value="1"/>
</dbReference>
<dbReference type="PRINTS" id="PR00344">
    <property type="entry name" value="BCTRLSENSOR"/>
</dbReference>
<evidence type="ECO:0000256" key="7">
    <source>
        <dbReference type="SAM" id="Coils"/>
    </source>
</evidence>
<dbReference type="PROSITE" id="PS50109">
    <property type="entry name" value="HIS_KIN"/>
    <property type="match status" value="1"/>
</dbReference>
<dbReference type="SMART" id="SM00448">
    <property type="entry name" value="REC"/>
    <property type="match status" value="1"/>
</dbReference>
<dbReference type="Gene3D" id="3.30.565.10">
    <property type="entry name" value="Histidine kinase-like ATPase, C-terminal domain"/>
    <property type="match status" value="1"/>
</dbReference>
<dbReference type="PANTHER" id="PTHR43547:SF2">
    <property type="entry name" value="HYBRID SIGNAL TRANSDUCTION HISTIDINE KINASE C"/>
    <property type="match status" value="1"/>
</dbReference>
<dbReference type="EC" id="2.7.13.3" evidence="2"/>
<dbReference type="InterPro" id="IPR011006">
    <property type="entry name" value="CheY-like_superfamily"/>
</dbReference>